<name>A0A420IBK3_9PEZI</name>
<dbReference type="Proteomes" id="UP000285326">
    <property type="component" value="Unassembled WGS sequence"/>
</dbReference>
<feature type="region of interest" description="Disordered" evidence="1">
    <location>
        <begin position="35"/>
        <end position="92"/>
    </location>
</feature>
<comment type="caution">
    <text evidence="2">The sequence shown here is derived from an EMBL/GenBank/DDBJ whole genome shotgun (WGS) entry which is preliminary data.</text>
</comment>
<feature type="compositionally biased region" description="Basic and acidic residues" evidence="1">
    <location>
        <begin position="293"/>
        <end position="308"/>
    </location>
</feature>
<dbReference type="AlphaFoldDB" id="A0A420IBK3"/>
<dbReference type="EMBL" id="MCBS01024984">
    <property type="protein sequence ID" value="RKF71936.1"/>
    <property type="molecule type" value="Genomic_DNA"/>
</dbReference>
<feature type="compositionally biased region" description="Basic and acidic residues" evidence="1">
    <location>
        <begin position="74"/>
        <end position="85"/>
    </location>
</feature>
<feature type="region of interest" description="Disordered" evidence="1">
    <location>
        <begin position="274"/>
        <end position="308"/>
    </location>
</feature>
<reference evidence="2 3" key="1">
    <citation type="journal article" date="2018" name="BMC Genomics">
        <title>Comparative genome analyses reveal sequence features reflecting distinct modes of host-adaptation between dicot and monocot powdery mildew.</title>
        <authorList>
            <person name="Wu Y."/>
            <person name="Ma X."/>
            <person name="Pan Z."/>
            <person name="Kale S.D."/>
            <person name="Song Y."/>
            <person name="King H."/>
            <person name="Zhang Q."/>
            <person name="Presley C."/>
            <person name="Deng X."/>
            <person name="Wei C.I."/>
            <person name="Xiao S."/>
        </authorList>
    </citation>
    <scope>NUCLEOTIDE SEQUENCE [LARGE SCALE GENOMIC DNA]</scope>
    <source>
        <strain evidence="2">UMSG1</strain>
    </source>
</reference>
<proteinExistence type="predicted"/>
<evidence type="ECO:0000313" key="3">
    <source>
        <dbReference type="Proteomes" id="UP000285326"/>
    </source>
</evidence>
<protein>
    <submittedName>
        <fullName evidence="2">Uncharacterized protein</fullName>
    </submittedName>
</protein>
<gene>
    <name evidence="2" type="ORF">GcM1_249042</name>
</gene>
<organism evidence="2 3">
    <name type="scientific">Golovinomyces cichoracearum</name>
    <dbReference type="NCBI Taxonomy" id="62708"/>
    <lineage>
        <taxon>Eukaryota</taxon>
        <taxon>Fungi</taxon>
        <taxon>Dikarya</taxon>
        <taxon>Ascomycota</taxon>
        <taxon>Pezizomycotina</taxon>
        <taxon>Leotiomycetes</taxon>
        <taxon>Erysiphales</taxon>
        <taxon>Erysiphaceae</taxon>
        <taxon>Golovinomyces</taxon>
    </lineage>
</organism>
<sequence>MLYNRYVDRVLASTQRQVNSADTYQFVYNQISPQNQQAFPNSTAHQRPRSPVPRVTDISVQSNEENYGNYPAQTHEEAIRRRETSSSRAGGDAVDSLEFGAQLRDEERQICQAPCLSEKIEEEVVQSLPAEIVYDSLDGSAAWGLISAELDILNLSGSPEHSSVVVGEDGRRSAKDILGEAYAEVAEVEASRKRRHVEFNNFSTEVPENNHHFNSNGPRIHHKIKRRSLKPINGRRGEGPLDYKSILANTMITMSVLGFCQASPDAAKHFRHLASRENEKRGRKKGTAPVEVGKLDYPPERSQRREPPKLKGIPKEARLFRLNTACVISNQQTRVTFQSGTVQADQGSDLNLTSNSLVRDLKLERRSMNGPKCFSMSTADGSITPLNDFAVLVVGVGHVFRKIHAFIRPEIPGL</sequence>
<accession>A0A420IBK3</accession>
<feature type="compositionally biased region" description="Polar residues" evidence="1">
    <location>
        <begin position="35"/>
        <end position="45"/>
    </location>
</feature>
<evidence type="ECO:0000313" key="2">
    <source>
        <dbReference type="EMBL" id="RKF71936.1"/>
    </source>
</evidence>
<evidence type="ECO:0000256" key="1">
    <source>
        <dbReference type="SAM" id="MobiDB-lite"/>
    </source>
</evidence>